<gene>
    <name evidence="1" type="ORF">M5D96_010608</name>
</gene>
<organism evidence="1 2">
    <name type="scientific">Drosophila gunungcola</name>
    <name type="common">fruit fly</name>
    <dbReference type="NCBI Taxonomy" id="103775"/>
    <lineage>
        <taxon>Eukaryota</taxon>
        <taxon>Metazoa</taxon>
        <taxon>Ecdysozoa</taxon>
        <taxon>Arthropoda</taxon>
        <taxon>Hexapoda</taxon>
        <taxon>Insecta</taxon>
        <taxon>Pterygota</taxon>
        <taxon>Neoptera</taxon>
        <taxon>Endopterygota</taxon>
        <taxon>Diptera</taxon>
        <taxon>Brachycera</taxon>
        <taxon>Muscomorpha</taxon>
        <taxon>Ephydroidea</taxon>
        <taxon>Drosophilidae</taxon>
        <taxon>Drosophila</taxon>
        <taxon>Sophophora</taxon>
    </lineage>
</organism>
<accession>A0A9P9YGJ0</accession>
<reference evidence="1" key="1">
    <citation type="journal article" date="2023" name="Genome Biol. Evol.">
        <title>Long-read-based Genome Assembly of Drosophila gunungcola Reveals Fewer Chemosensory Genes in Flower-breeding Species.</title>
        <authorList>
            <person name="Negi A."/>
            <person name="Liao B.Y."/>
            <person name="Yeh S.D."/>
        </authorList>
    </citation>
    <scope>NUCLEOTIDE SEQUENCE</scope>
    <source>
        <strain evidence="1">Sukarami</strain>
    </source>
</reference>
<proteinExistence type="predicted"/>
<dbReference type="Proteomes" id="UP001059596">
    <property type="component" value="Unassembled WGS sequence"/>
</dbReference>
<dbReference type="EMBL" id="JAMKOV010000016">
    <property type="protein sequence ID" value="KAI8036580.1"/>
    <property type="molecule type" value="Genomic_DNA"/>
</dbReference>
<feature type="non-terminal residue" evidence="1">
    <location>
        <position position="52"/>
    </location>
</feature>
<name>A0A9P9YGJ0_9MUSC</name>
<dbReference type="AlphaFoldDB" id="A0A9P9YGJ0"/>
<keyword evidence="2" id="KW-1185">Reference proteome</keyword>
<protein>
    <submittedName>
        <fullName evidence="1">Uncharacterized protein</fullName>
    </submittedName>
</protein>
<evidence type="ECO:0000313" key="1">
    <source>
        <dbReference type="EMBL" id="KAI8036580.1"/>
    </source>
</evidence>
<sequence length="52" mass="5879">MIERLVEKCRSSGTVQNVSVRTNIERGIAAVSSDLCLKTVKNWIQRLGFSKR</sequence>
<evidence type="ECO:0000313" key="2">
    <source>
        <dbReference type="Proteomes" id="UP001059596"/>
    </source>
</evidence>
<comment type="caution">
    <text evidence="1">The sequence shown here is derived from an EMBL/GenBank/DDBJ whole genome shotgun (WGS) entry which is preliminary data.</text>
</comment>